<proteinExistence type="predicted"/>
<keyword evidence="2" id="KW-1185">Reference proteome</keyword>
<reference evidence="1 2" key="1">
    <citation type="journal article" date="2006" name="Science">
        <title>The genome of black cottonwood, Populus trichocarpa (Torr. &amp; Gray).</title>
        <authorList>
            <person name="Tuskan G.A."/>
            <person name="Difazio S."/>
            <person name="Jansson S."/>
            <person name="Bohlmann J."/>
            <person name="Grigoriev I."/>
            <person name="Hellsten U."/>
            <person name="Putnam N."/>
            <person name="Ralph S."/>
            <person name="Rombauts S."/>
            <person name="Salamov A."/>
            <person name="Schein J."/>
            <person name="Sterck L."/>
            <person name="Aerts A."/>
            <person name="Bhalerao R.R."/>
            <person name="Bhalerao R.P."/>
            <person name="Blaudez D."/>
            <person name="Boerjan W."/>
            <person name="Brun A."/>
            <person name="Brunner A."/>
            <person name="Busov V."/>
            <person name="Campbell M."/>
            <person name="Carlson J."/>
            <person name="Chalot M."/>
            <person name="Chapman J."/>
            <person name="Chen G.L."/>
            <person name="Cooper D."/>
            <person name="Coutinho P.M."/>
            <person name="Couturier J."/>
            <person name="Covert S."/>
            <person name="Cronk Q."/>
            <person name="Cunningham R."/>
            <person name="Davis J."/>
            <person name="Degroeve S."/>
            <person name="Dejardin A."/>
            <person name="Depamphilis C."/>
            <person name="Detter J."/>
            <person name="Dirks B."/>
            <person name="Dubchak I."/>
            <person name="Duplessis S."/>
            <person name="Ehlting J."/>
            <person name="Ellis B."/>
            <person name="Gendler K."/>
            <person name="Goodstein D."/>
            <person name="Gribskov M."/>
            <person name="Grimwood J."/>
            <person name="Groover A."/>
            <person name="Gunter L."/>
            <person name="Hamberger B."/>
            <person name="Heinze B."/>
            <person name="Helariutta Y."/>
            <person name="Henrissat B."/>
            <person name="Holligan D."/>
            <person name="Holt R."/>
            <person name="Huang W."/>
            <person name="Islam-Faridi N."/>
            <person name="Jones S."/>
            <person name="Jones-Rhoades M."/>
            <person name="Jorgensen R."/>
            <person name="Joshi C."/>
            <person name="Kangasjarvi J."/>
            <person name="Karlsson J."/>
            <person name="Kelleher C."/>
            <person name="Kirkpatrick R."/>
            <person name="Kirst M."/>
            <person name="Kohler A."/>
            <person name="Kalluri U."/>
            <person name="Larimer F."/>
            <person name="Leebens-Mack J."/>
            <person name="Leple J.C."/>
            <person name="Locascio P."/>
            <person name="Lou Y."/>
            <person name="Lucas S."/>
            <person name="Martin F."/>
            <person name="Montanini B."/>
            <person name="Napoli C."/>
            <person name="Nelson D.R."/>
            <person name="Nelson C."/>
            <person name="Nieminen K."/>
            <person name="Nilsson O."/>
            <person name="Pereda V."/>
            <person name="Peter G."/>
            <person name="Philippe R."/>
            <person name="Pilate G."/>
            <person name="Poliakov A."/>
            <person name="Razumovskaya J."/>
            <person name="Richardson P."/>
            <person name="Rinaldi C."/>
            <person name="Ritland K."/>
            <person name="Rouze P."/>
            <person name="Ryaboy D."/>
            <person name="Schmutz J."/>
            <person name="Schrader J."/>
            <person name="Segerman B."/>
            <person name="Shin H."/>
            <person name="Siddiqui A."/>
            <person name="Sterky F."/>
            <person name="Terry A."/>
            <person name="Tsai C.J."/>
            <person name="Uberbacher E."/>
            <person name="Unneberg P."/>
            <person name="Vahala J."/>
            <person name="Wall K."/>
            <person name="Wessler S."/>
            <person name="Yang G."/>
            <person name="Yin T."/>
            <person name="Douglas C."/>
            <person name="Marra M."/>
            <person name="Sandberg G."/>
            <person name="Van de Peer Y."/>
            <person name="Rokhsar D."/>
        </authorList>
    </citation>
    <scope>NUCLEOTIDE SEQUENCE [LARGE SCALE GENOMIC DNA]</scope>
    <source>
        <strain evidence="2">cv. Nisqually</strain>
    </source>
</reference>
<name>A0A3N7G7V0_POPTR</name>
<protein>
    <submittedName>
        <fullName evidence="1">Uncharacterized protein</fullName>
    </submittedName>
</protein>
<dbReference type="AlphaFoldDB" id="A0A3N7G7V0"/>
<sequence length="76" mass="9086">MLYVYFFQFHTLCLLYQLAYPLRLADYLALYTYVPRHTFDSLRVSAFFRVKNGVSRKGSILDNNTPNCYHYFAIML</sequence>
<evidence type="ECO:0000313" key="2">
    <source>
        <dbReference type="Proteomes" id="UP000006729"/>
    </source>
</evidence>
<accession>A0A3N7G7V0</accession>
<dbReference type="Proteomes" id="UP000006729">
    <property type="component" value="Chromosome 17"/>
</dbReference>
<organism evidence="1 2">
    <name type="scientific">Populus trichocarpa</name>
    <name type="common">Western balsam poplar</name>
    <name type="synonym">Populus balsamifera subsp. trichocarpa</name>
    <dbReference type="NCBI Taxonomy" id="3694"/>
    <lineage>
        <taxon>Eukaryota</taxon>
        <taxon>Viridiplantae</taxon>
        <taxon>Streptophyta</taxon>
        <taxon>Embryophyta</taxon>
        <taxon>Tracheophyta</taxon>
        <taxon>Spermatophyta</taxon>
        <taxon>Magnoliopsida</taxon>
        <taxon>eudicotyledons</taxon>
        <taxon>Gunneridae</taxon>
        <taxon>Pentapetalae</taxon>
        <taxon>rosids</taxon>
        <taxon>fabids</taxon>
        <taxon>Malpighiales</taxon>
        <taxon>Salicaceae</taxon>
        <taxon>Saliceae</taxon>
        <taxon>Populus</taxon>
    </lineage>
</organism>
<gene>
    <name evidence="1" type="ORF">POPTR_017G151850</name>
</gene>
<evidence type="ECO:0000313" key="1">
    <source>
        <dbReference type="EMBL" id="RQP02416.1"/>
    </source>
</evidence>
<dbReference type="EMBL" id="CM009306">
    <property type="protein sequence ID" value="RQP02416.1"/>
    <property type="molecule type" value="Genomic_DNA"/>
</dbReference>
<dbReference type="InParanoid" id="A0A3N7G7V0"/>